<comment type="caution">
    <text evidence="7">The sequence shown here is derived from an EMBL/GenBank/DDBJ whole genome shotgun (WGS) entry which is preliminary data.</text>
</comment>
<sequence>MKYKLILNNLITLIYQIVSILIGLFLPRFFLNAYGSDVNGLVSSITQMLSIISLLDFGIGAVVQSSLYKPLSKKNFESISNIYCAAQKYFKLIARILIFYIIALVIYFGFIKDTGFSNMYTITLILSISLSSFAQYYFGICNSLLLNADQKLYITNITNLITIILNAIFTIILIKLGANIQCVKLFSSIIFILRPLIYTIYVKKHYHIKNVKNPSKDCIQQKWHGLAQHISSVVTNSTDYVVLTIFSTLKNVSIYNIYVMPLNSIKTLMESLSASYKSFFGKLYAENKINALKKEFRNYELVTHYISVILFSCICKVLVPFVLLYTSGIKDANYANYIFSYLITLAYAIYSLRIPYTTIIFAAGHFKETQLYCVIESLLNIILSVIFVIKYGLVGVAIGTCVGVGYRLCASAFYLKKSIINRRYSVFLKNIFIDFLAFILILIATSFLKLEEITIIGWIIYSVLNFIICIVVTSIIYMIFYPSFITKFIRRRN</sequence>
<keyword evidence="2" id="KW-1003">Cell membrane</keyword>
<gene>
    <name evidence="7" type="ORF">B5E75_09430</name>
</gene>
<feature type="transmembrane region" description="Helical" evidence="6">
    <location>
        <begin position="427"/>
        <end position="449"/>
    </location>
</feature>
<proteinExistence type="predicted"/>
<dbReference type="GO" id="GO:0005886">
    <property type="term" value="C:plasma membrane"/>
    <property type="evidence" value="ECO:0007669"/>
    <property type="project" value="UniProtKB-SubCell"/>
</dbReference>
<evidence type="ECO:0000256" key="1">
    <source>
        <dbReference type="ARBA" id="ARBA00004651"/>
    </source>
</evidence>
<evidence type="ECO:0000256" key="4">
    <source>
        <dbReference type="ARBA" id="ARBA00022989"/>
    </source>
</evidence>
<feature type="transmembrane region" description="Helical" evidence="6">
    <location>
        <begin position="338"/>
        <end position="364"/>
    </location>
</feature>
<dbReference type="PANTHER" id="PTHR30250">
    <property type="entry name" value="PST FAMILY PREDICTED COLANIC ACID TRANSPORTER"/>
    <property type="match status" value="1"/>
</dbReference>
<keyword evidence="4 6" id="KW-1133">Transmembrane helix</keyword>
<feature type="transmembrane region" description="Helical" evidence="6">
    <location>
        <begin position="185"/>
        <end position="202"/>
    </location>
</feature>
<reference evidence="7 8" key="1">
    <citation type="journal article" date="2018" name="BMC Genomics">
        <title>Whole genome sequencing and function prediction of 133 gut anaerobes isolated from chicken caecum in pure cultures.</title>
        <authorList>
            <person name="Medvecky M."/>
            <person name="Cejkova D."/>
            <person name="Polansky O."/>
            <person name="Karasova D."/>
            <person name="Kubasova T."/>
            <person name="Cizek A."/>
            <person name="Rychlik I."/>
        </authorList>
    </citation>
    <scope>NUCLEOTIDE SEQUENCE [LARGE SCALE GENOMIC DNA]</scope>
    <source>
        <strain evidence="7 8">An13</strain>
    </source>
</reference>
<organism evidence="7 8">
    <name type="scientific">Massilimicrobiota timonensis</name>
    <dbReference type="NCBI Taxonomy" id="1776392"/>
    <lineage>
        <taxon>Bacteria</taxon>
        <taxon>Bacillati</taxon>
        <taxon>Bacillota</taxon>
        <taxon>Erysipelotrichia</taxon>
        <taxon>Erysipelotrichales</taxon>
        <taxon>Erysipelotrichaceae</taxon>
        <taxon>Massilimicrobiota</taxon>
    </lineage>
</organism>
<accession>A0A1Y4SUM1</accession>
<dbReference type="RefSeq" id="WP_087358670.1">
    <property type="nucleotide sequence ID" value="NZ_NFLJ01000027.1"/>
</dbReference>
<dbReference type="AlphaFoldDB" id="A0A1Y4SUM1"/>
<comment type="subcellular location">
    <subcellularLocation>
        <location evidence="1">Cell membrane</location>
        <topology evidence="1">Multi-pass membrane protein</topology>
    </subcellularLocation>
</comment>
<protein>
    <submittedName>
        <fullName evidence="7">Uncharacterized protein</fullName>
    </submittedName>
</protein>
<feature type="transmembrane region" description="Helical" evidence="6">
    <location>
        <begin position="92"/>
        <end position="111"/>
    </location>
</feature>
<evidence type="ECO:0000256" key="3">
    <source>
        <dbReference type="ARBA" id="ARBA00022692"/>
    </source>
</evidence>
<evidence type="ECO:0000256" key="6">
    <source>
        <dbReference type="SAM" id="Phobius"/>
    </source>
</evidence>
<feature type="transmembrane region" description="Helical" evidence="6">
    <location>
        <begin position="117"/>
        <end position="140"/>
    </location>
</feature>
<dbReference type="EMBL" id="NFLJ01000027">
    <property type="protein sequence ID" value="OUQ33615.1"/>
    <property type="molecule type" value="Genomic_DNA"/>
</dbReference>
<evidence type="ECO:0000256" key="2">
    <source>
        <dbReference type="ARBA" id="ARBA00022475"/>
    </source>
</evidence>
<keyword evidence="8" id="KW-1185">Reference proteome</keyword>
<feature type="transmembrane region" description="Helical" evidence="6">
    <location>
        <begin position="12"/>
        <end position="31"/>
    </location>
</feature>
<feature type="transmembrane region" description="Helical" evidence="6">
    <location>
        <begin position="302"/>
        <end position="326"/>
    </location>
</feature>
<keyword evidence="3 6" id="KW-0812">Transmembrane</keyword>
<dbReference type="PANTHER" id="PTHR30250:SF26">
    <property type="entry name" value="PSMA PROTEIN"/>
    <property type="match status" value="1"/>
</dbReference>
<keyword evidence="5 6" id="KW-0472">Membrane</keyword>
<feature type="transmembrane region" description="Helical" evidence="6">
    <location>
        <begin position="395"/>
        <end position="415"/>
    </location>
</feature>
<name>A0A1Y4SUM1_9FIRM</name>
<evidence type="ECO:0000313" key="7">
    <source>
        <dbReference type="EMBL" id="OUQ33615.1"/>
    </source>
</evidence>
<dbReference type="OrthoDB" id="8609648at2"/>
<evidence type="ECO:0000256" key="5">
    <source>
        <dbReference type="ARBA" id="ARBA00023136"/>
    </source>
</evidence>
<feature type="transmembrane region" description="Helical" evidence="6">
    <location>
        <begin position="51"/>
        <end position="71"/>
    </location>
</feature>
<evidence type="ECO:0000313" key="8">
    <source>
        <dbReference type="Proteomes" id="UP000195305"/>
    </source>
</evidence>
<feature type="transmembrane region" description="Helical" evidence="6">
    <location>
        <begin position="152"/>
        <end position="173"/>
    </location>
</feature>
<feature type="transmembrane region" description="Helical" evidence="6">
    <location>
        <begin position="455"/>
        <end position="481"/>
    </location>
</feature>
<dbReference type="Proteomes" id="UP000195305">
    <property type="component" value="Unassembled WGS sequence"/>
</dbReference>
<dbReference type="InterPro" id="IPR050833">
    <property type="entry name" value="Poly_Biosynth_Transport"/>
</dbReference>